<proteinExistence type="predicted"/>
<organism evidence="2 3">
    <name type="scientific">Cerasicoccus arenae</name>
    <dbReference type="NCBI Taxonomy" id="424488"/>
    <lineage>
        <taxon>Bacteria</taxon>
        <taxon>Pseudomonadati</taxon>
        <taxon>Verrucomicrobiota</taxon>
        <taxon>Opitutia</taxon>
        <taxon>Puniceicoccales</taxon>
        <taxon>Cerasicoccaceae</taxon>
        <taxon>Cerasicoccus</taxon>
    </lineage>
</organism>
<feature type="signal peptide" evidence="1">
    <location>
        <begin position="1"/>
        <end position="24"/>
    </location>
</feature>
<evidence type="ECO:0000256" key="1">
    <source>
        <dbReference type="SAM" id="SignalP"/>
    </source>
</evidence>
<dbReference type="PROSITE" id="PS51257">
    <property type="entry name" value="PROKAR_LIPOPROTEIN"/>
    <property type="match status" value="1"/>
</dbReference>
<protein>
    <submittedName>
        <fullName evidence="2">Uncharacterized protein</fullName>
    </submittedName>
</protein>
<dbReference type="Proteomes" id="UP000642829">
    <property type="component" value="Unassembled WGS sequence"/>
</dbReference>
<dbReference type="EMBL" id="BMXG01000010">
    <property type="protein sequence ID" value="GHC02123.1"/>
    <property type="molecule type" value="Genomic_DNA"/>
</dbReference>
<evidence type="ECO:0000313" key="2">
    <source>
        <dbReference type="EMBL" id="GHC02123.1"/>
    </source>
</evidence>
<dbReference type="RefSeq" id="WP_189514332.1">
    <property type="nucleotide sequence ID" value="NZ_BMXG01000010.1"/>
</dbReference>
<name>A0A8J3DBP8_9BACT</name>
<keyword evidence="1" id="KW-0732">Signal</keyword>
<accession>A0A8J3DBP8</accession>
<keyword evidence="3" id="KW-1185">Reference proteome</keyword>
<gene>
    <name evidence="2" type="ORF">GCM10007047_18300</name>
</gene>
<dbReference type="AlphaFoldDB" id="A0A8J3DBP8"/>
<reference evidence="2" key="2">
    <citation type="submission" date="2020-09" db="EMBL/GenBank/DDBJ databases">
        <authorList>
            <person name="Sun Q."/>
            <person name="Kim S."/>
        </authorList>
    </citation>
    <scope>NUCLEOTIDE SEQUENCE</scope>
    <source>
        <strain evidence="2">KCTC 12870</strain>
    </source>
</reference>
<comment type="caution">
    <text evidence="2">The sequence shown here is derived from an EMBL/GenBank/DDBJ whole genome shotgun (WGS) entry which is preliminary data.</text>
</comment>
<feature type="chain" id="PRO_5035165084" evidence="1">
    <location>
        <begin position="25"/>
        <end position="84"/>
    </location>
</feature>
<sequence length="84" mass="8940">MRPFTQILLLALALIAGACKTVHVEPAPLVAGQVSQAQQIDLAENLHLALVDNPNVDPDTILPAGLDLEQRATIIRIARKNAGL</sequence>
<reference evidence="2" key="1">
    <citation type="journal article" date="2014" name="Int. J. Syst. Evol. Microbiol.">
        <title>Complete genome sequence of Corynebacterium casei LMG S-19264T (=DSM 44701T), isolated from a smear-ripened cheese.</title>
        <authorList>
            <consortium name="US DOE Joint Genome Institute (JGI-PGF)"/>
            <person name="Walter F."/>
            <person name="Albersmeier A."/>
            <person name="Kalinowski J."/>
            <person name="Ruckert C."/>
        </authorList>
    </citation>
    <scope>NUCLEOTIDE SEQUENCE</scope>
    <source>
        <strain evidence="2">KCTC 12870</strain>
    </source>
</reference>
<evidence type="ECO:0000313" key="3">
    <source>
        <dbReference type="Proteomes" id="UP000642829"/>
    </source>
</evidence>